<keyword evidence="2" id="KW-1133">Transmembrane helix</keyword>
<feature type="region of interest" description="Disordered" evidence="1">
    <location>
        <begin position="203"/>
        <end position="222"/>
    </location>
</feature>
<reference evidence="3" key="1">
    <citation type="submission" date="2023-06" db="EMBL/GenBank/DDBJ databases">
        <title>Genome-scale phylogeny and comparative genomics of the fungal order Sordariales.</title>
        <authorList>
            <consortium name="Lawrence Berkeley National Laboratory"/>
            <person name="Hensen N."/>
            <person name="Bonometti L."/>
            <person name="Westerberg I."/>
            <person name="Brannstrom I.O."/>
            <person name="Guillou S."/>
            <person name="Cros-Aarteil S."/>
            <person name="Calhoun S."/>
            <person name="Haridas S."/>
            <person name="Kuo A."/>
            <person name="Mondo S."/>
            <person name="Pangilinan J."/>
            <person name="Riley R."/>
            <person name="Labutti K."/>
            <person name="Andreopoulos B."/>
            <person name="Lipzen A."/>
            <person name="Chen C."/>
            <person name="Yanf M."/>
            <person name="Daum C."/>
            <person name="Ng V."/>
            <person name="Clum A."/>
            <person name="Steindorff A."/>
            <person name="Ohm R."/>
            <person name="Martin F."/>
            <person name="Silar P."/>
            <person name="Natvig D."/>
            <person name="Lalanne C."/>
            <person name="Gautier V."/>
            <person name="Ament-Velasquez S.L."/>
            <person name="Kruys A."/>
            <person name="Hutchinson M.I."/>
            <person name="Powell A.J."/>
            <person name="Barry K."/>
            <person name="Miller A.N."/>
            <person name="Grigoriev I.V."/>
            <person name="Debuchy R."/>
            <person name="Gladieux P."/>
            <person name="Thoren M.H."/>
            <person name="Johannesson H."/>
        </authorList>
    </citation>
    <scope>NUCLEOTIDE SEQUENCE</scope>
    <source>
        <strain evidence="3">PSN4</strain>
    </source>
</reference>
<keyword evidence="2" id="KW-0472">Membrane</keyword>
<evidence type="ECO:0000256" key="1">
    <source>
        <dbReference type="SAM" id="MobiDB-lite"/>
    </source>
</evidence>
<comment type="caution">
    <text evidence="3">The sequence shown here is derived from an EMBL/GenBank/DDBJ whole genome shotgun (WGS) entry which is preliminary data.</text>
</comment>
<keyword evidence="4" id="KW-1185">Reference proteome</keyword>
<feature type="compositionally biased region" description="Polar residues" evidence="1">
    <location>
        <begin position="391"/>
        <end position="418"/>
    </location>
</feature>
<dbReference type="Proteomes" id="UP001239445">
    <property type="component" value="Unassembled WGS sequence"/>
</dbReference>
<proteinExistence type="predicted"/>
<feature type="region of interest" description="Disordered" evidence="1">
    <location>
        <begin position="391"/>
        <end position="462"/>
    </location>
</feature>
<name>A0AAJ0B6U0_9PEZI</name>
<evidence type="ECO:0000256" key="2">
    <source>
        <dbReference type="SAM" id="Phobius"/>
    </source>
</evidence>
<dbReference type="AlphaFoldDB" id="A0AAJ0B6U0"/>
<feature type="compositionally biased region" description="Low complexity" evidence="1">
    <location>
        <begin position="18"/>
        <end position="30"/>
    </location>
</feature>
<feature type="compositionally biased region" description="Basic and acidic residues" evidence="1">
    <location>
        <begin position="1"/>
        <end position="16"/>
    </location>
</feature>
<feature type="region of interest" description="Disordered" evidence="1">
    <location>
        <begin position="1"/>
        <end position="67"/>
    </location>
</feature>
<feature type="transmembrane region" description="Helical" evidence="2">
    <location>
        <begin position="639"/>
        <end position="659"/>
    </location>
</feature>
<protein>
    <submittedName>
        <fullName evidence="3">Uncharacterized protein</fullName>
    </submittedName>
</protein>
<sequence length="696" mass="76745">MADEAETRDILHRRQELPSPSGVSSQGVPPALSPPFSTESELDQTKTILLPSTRHDQQDPKYPALLVPKGGALTGAASVSAQSIVKEGPDPSNNNGDKSANINRPYAYGRIESNQAIEMLGTSESSDSDCSDAEYRKFLAKQRELKRRKRMISNAISIRSINDSIGSDSDAHGEEFKPLQLGSTARHLRRRAANHRQSQALLLNITDRSESASDESDSGDEVRGALARELPFYNRTVIDYDSDDLGSALRPRQQTRHQDPTTQHKVNDLASKNDDDEESKTDEKIDPWVNIPQGRVISIQHINPKLPLSNWRGSPRWFSLITQATPRHIWNRMSWMWQPMVPLGEVRISWTCRCGDVLRIQVPESFQQAAEAFAKRAAGQNLATVVSQTGYHPSSVAPSSNTPTMTATHGSYPINLTPSSSDVSTEADTTTSASTSSTTSSSRPDSPNTIPSDSETHQPEPFIPAGTKKFMLLCVNTTSARGTPQKRLANVDVTDINCGEQMFQRLQSAYHDLRKTSGIKNPFLVPKNMQYIKFQLLFLQKSGECIANYEPDSIPSLKEVLRQEYAFSPCPPQIGSLPLPPDLFMHGFLDPGDHFGPGAVDILPKKLWSPLRWEPGAHGRYNVPDGWGFYIIEGINWSLISLCMAVASAAITIVTVAWSVRVGDVQGGTGLGQYCLAVLTLSVSVWLLKYSIRDQQ</sequence>
<dbReference type="EMBL" id="MU839847">
    <property type="protein sequence ID" value="KAK1750411.1"/>
    <property type="molecule type" value="Genomic_DNA"/>
</dbReference>
<feature type="region of interest" description="Disordered" evidence="1">
    <location>
        <begin position="243"/>
        <end position="283"/>
    </location>
</feature>
<organism evidence="3 4">
    <name type="scientific">Echria macrotheca</name>
    <dbReference type="NCBI Taxonomy" id="438768"/>
    <lineage>
        <taxon>Eukaryota</taxon>
        <taxon>Fungi</taxon>
        <taxon>Dikarya</taxon>
        <taxon>Ascomycota</taxon>
        <taxon>Pezizomycotina</taxon>
        <taxon>Sordariomycetes</taxon>
        <taxon>Sordariomycetidae</taxon>
        <taxon>Sordariales</taxon>
        <taxon>Schizotheciaceae</taxon>
        <taxon>Echria</taxon>
    </lineage>
</organism>
<evidence type="ECO:0000313" key="3">
    <source>
        <dbReference type="EMBL" id="KAK1750411.1"/>
    </source>
</evidence>
<gene>
    <name evidence="3" type="ORF">QBC47DRAFT_418170</name>
</gene>
<evidence type="ECO:0000313" key="4">
    <source>
        <dbReference type="Proteomes" id="UP001239445"/>
    </source>
</evidence>
<feature type="compositionally biased region" description="Polar residues" evidence="1">
    <location>
        <begin position="443"/>
        <end position="453"/>
    </location>
</feature>
<feature type="compositionally biased region" description="Low complexity" evidence="1">
    <location>
        <begin position="419"/>
        <end position="442"/>
    </location>
</feature>
<keyword evidence="2" id="KW-0812">Transmembrane</keyword>
<feature type="transmembrane region" description="Helical" evidence="2">
    <location>
        <begin position="671"/>
        <end position="688"/>
    </location>
</feature>
<accession>A0AAJ0B6U0</accession>